<accession>A0A7S4URG9</accession>
<dbReference type="Pfam" id="PF17284">
    <property type="entry name" value="Spermine_synt_N"/>
    <property type="match status" value="1"/>
</dbReference>
<dbReference type="PANTHER" id="PTHR43317:SF1">
    <property type="entry name" value="THERMOSPERMINE SYNTHASE ACAULIS5"/>
    <property type="match status" value="1"/>
</dbReference>
<dbReference type="InterPro" id="IPR029063">
    <property type="entry name" value="SAM-dependent_MTases_sf"/>
</dbReference>
<comment type="similarity">
    <text evidence="1">Belongs to the spermidine/spermine synthase family.</text>
</comment>
<evidence type="ECO:0000256" key="1">
    <source>
        <dbReference type="ARBA" id="ARBA00007867"/>
    </source>
</evidence>
<evidence type="ECO:0000256" key="3">
    <source>
        <dbReference type="ARBA" id="ARBA00023115"/>
    </source>
</evidence>
<evidence type="ECO:0000259" key="7">
    <source>
        <dbReference type="PROSITE" id="PS51006"/>
    </source>
</evidence>
<evidence type="ECO:0000256" key="6">
    <source>
        <dbReference type="PROSITE-ProRule" id="PRU00354"/>
    </source>
</evidence>
<protein>
    <recommendedName>
        <fullName evidence="5">thermospermine synthase</fullName>
        <ecNumber evidence="5">2.5.1.79</ecNumber>
    </recommendedName>
</protein>
<dbReference type="SUPFAM" id="SSF53335">
    <property type="entry name" value="S-adenosyl-L-methionine-dependent methyltransferases"/>
    <property type="match status" value="1"/>
</dbReference>
<dbReference type="CDD" id="cd02440">
    <property type="entry name" value="AdoMet_MTases"/>
    <property type="match status" value="1"/>
</dbReference>
<feature type="domain" description="PABS" evidence="7">
    <location>
        <begin position="2"/>
        <end position="239"/>
    </location>
</feature>
<name>A0A7S4URG9_9EUKA</name>
<dbReference type="EC" id="2.5.1.79" evidence="5"/>
<dbReference type="HAMAP" id="MF_00198">
    <property type="entry name" value="Spermidine_synth"/>
    <property type="match status" value="1"/>
</dbReference>
<feature type="active site" description="Proton acceptor" evidence="6">
    <location>
        <position position="156"/>
    </location>
</feature>
<dbReference type="AlphaFoldDB" id="A0A7S4URG9"/>
<proteinExistence type="inferred from homology"/>
<sequence>MSVWMEEILTNGMTIKVKVKEHIYNKQSPWQLINVYDLEVLGRTLVLDGVLQSAEVDEYIYHESLVHPALIAHPNPKTVFIGGGGEGATAREILRFKTVERCVMVDIDDAVIEVSKKVLDCHHAGAYEDPRMLTVVDDAEKWLRETDEKFDVLVMDLADPLEEGPCWKLYTKEFYNFLISRLNPGGILVSQCGPAGVLFQKDVFSPVQNTMKSVFKNCRSYHSHVPSFQDVYGFTMVSNDTDLFLTPEEIDKRIKERITGENKYYDGETHVNMFALPKYTRKTFAEETRVGTLDDPASFFKGGKA</sequence>
<evidence type="ECO:0000256" key="5">
    <source>
        <dbReference type="ARBA" id="ARBA00049721"/>
    </source>
</evidence>
<dbReference type="GO" id="GO:0006596">
    <property type="term" value="P:polyamine biosynthetic process"/>
    <property type="evidence" value="ECO:0007669"/>
    <property type="project" value="UniProtKB-UniRule"/>
</dbReference>
<dbReference type="PANTHER" id="PTHR43317">
    <property type="entry name" value="THERMOSPERMINE SYNTHASE ACAULIS5"/>
    <property type="match status" value="1"/>
</dbReference>
<dbReference type="InterPro" id="IPR001045">
    <property type="entry name" value="Spermi_synthase"/>
</dbReference>
<reference evidence="8" key="1">
    <citation type="submission" date="2021-01" db="EMBL/GenBank/DDBJ databases">
        <authorList>
            <person name="Corre E."/>
            <person name="Pelletier E."/>
            <person name="Niang G."/>
            <person name="Scheremetjew M."/>
            <person name="Finn R."/>
            <person name="Kale V."/>
            <person name="Holt S."/>
            <person name="Cochrane G."/>
            <person name="Meng A."/>
            <person name="Brown T."/>
            <person name="Cohen L."/>
        </authorList>
    </citation>
    <scope>NUCLEOTIDE SEQUENCE</scope>
    <source>
        <strain evidence="8">SoJaBio B1-5/56/2</strain>
    </source>
</reference>
<keyword evidence="2 6" id="KW-0808">Transferase</keyword>
<gene>
    <name evidence="8" type="ORF">NAES01612_LOCUS24657</name>
</gene>
<keyword evidence="3 6" id="KW-0620">Polyamine biosynthesis</keyword>
<dbReference type="InterPro" id="IPR037163">
    <property type="entry name" value="Spermidine_synt_N_sf"/>
</dbReference>
<dbReference type="InterPro" id="IPR030374">
    <property type="entry name" value="PABS"/>
</dbReference>
<dbReference type="Pfam" id="PF01564">
    <property type="entry name" value="Spermine_synth"/>
    <property type="match status" value="1"/>
</dbReference>
<organism evidence="8">
    <name type="scientific">Paramoeba aestuarina</name>
    <dbReference type="NCBI Taxonomy" id="180227"/>
    <lineage>
        <taxon>Eukaryota</taxon>
        <taxon>Amoebozoa</taxon>
        <taxon>Discosea</taxon>
        <taxon>Flabellinia</taxon>
        <taxon>Dactylopodida</taxon>
        <taxon>Paramoebidae</taxon>
        <taxon>Paramoeba</taxon>
    </lineage>
</organism>
<evidence type="ECO:0000256" key="4">
    <source>
        <dbReference type="ARBA" id="ARBA00048874"/>
    </source>
</evidence>
<comment type="catalytic activity">
    <reaction evidence="4">
        <text>S-adenosyl 3-(methylsulfanyl)propylamine + spermidine = thermospermine + S-methyl-5'-thioadenosine + H(+)</text>
        <dbReference type="Rhea" id="RHEA:30515"/>
        <dbReference type="ChEBI" id="CHEBI:15378"/>
        <dbReference type="ChEBI" id="CHEBI:17509"/>
        <dbReference type="ChEBI" id="CHEBI:57443"/>
        <dbReference type="ChEBI" id="CHEBI:57834"/>
        <dbReference type="ChEBI" id="CHEBI:59903"/>
        <dbReference type="EC" id="2.5.1.79"/>
    </reaction>
</comment>
<dbReference type="PROSITE" id="PS51006">
    <property type="entry name" value="PABS_2"/>
    <property type="match status" value="1"/>
</dbReference>
<evidence type="ECO:0000313" key="8">
    <source>
        <dbReference type="EMBL" id="CAE2337154.1"/>
    </source>
</evidence>
<dbReference type="FunFam" id="3.40.50.150:FF:000088">
    <property type="entry name" value="Polyamine aminopropyltransferase"/>
    <property type="match status" value="1"/>
</dbReference>
<dbReference type="InterPro" id="IPR035246">
    <property type="entry name" value="Spermidine_synt_N"/>
</dbReference>
<dbReference type="Gene3D" id="3.40.50.150">
    <property type="entry name" value="Vaccinia Virus protein VP39"/>
    <property type="match status" value="1"/>
</dbReference>
<dbReference type="NCBIfam" id="NF002010">
    <property type="entry name" value="PRK00811.1"/>
    <property type="match status" value="1"/>
</dbReference>
<dbReference type="GO" id="GO:0010487">
    <property type="term" value="F:thermospermine synthase activity"/>
    <property type="evidence" value="ECO:0007669"/>
    <property type="project" value="UniProtKB-EC"/>
</dbReference>
<dbReference type="EMBL" id="HBKR01037790">
    <property type="protein sequence ID" value="CAE2337154.1"/>
    <property type="molecule type" value="Transcribed_RNA"/>
</dbReference>
<evidence type="ECO:0000256" key="2">
    <source>
        <dbReference type="ARBA" id="ARBA00022679"/>
    </source>
</evidence>
<dbReference type="Gene3D" id="2.30.140.10">
    <property type="entry name" value="Spermidine synthase, tetramerisation domain"/>
    <property type="match status" value="1"/>
</dbReference>